<dbReference type="AlphaFoldDB" id="A0A367W1P5"/>
<reference evidence="2 3" key="1">
    <citation type="submission" date="2014-07" db="EMBL/GenBank/DDBJ databases">
        <title>Draft genome sequence of Thalassospira profundimaris 35.</title>
        <authorList>
            <person name="Lai Q."/>
            <person name="Shao Z."/>
        </authorList>
    </citation>
    <scope>NUCLEOTIDE SEQUENCE [LARGE SCALE GENOMIC DNA]</scope>
    <source>
        <strain evidence="2 3">35</strain>
    </source>
</reference>
<gene>
    <name evidence="2" type="ORF">TH19_17540</name>
</gene>
<accession>A0A367W1P5</accession>
<evidence type="ECO:0000256" key="1">
    <source>
        <dbReference type="SAM" id="MobiDB-lite"/>
    </source>
</evidence>
<evidence type="ECO:0000313" key="2">
    <source>
        <dbReference type="EMBL" id="RCK33709.1"/>
    </source>
</evidence>
<feature type="compositionally biased region" description="Polar residues" evidence="1">
    <location>
        <begin position="48"/>
        <end position="59"/>
    </location>
</feature>
<protein>
    <submittedName>
        <fullName evidence="2">Uncharacterized protein</fullName>
    </submittedName>
</protein>
<comment type="caution">
    <text evidence="2">The sequence shown here is derived from an EMBL/GenBank/DDBJ whole genome shotgun (WGS) entry which is preliminary data.</text>
</comment>
<sequence length="59" mass="6574">MVFVVLVFYGKPCGFDRCLQYAAIFGDTAQQQTRSQTFLQTMEPDRVPSSNAPGSIHMS</sequence>
<dbReference type="EMBL" id="JPWF01000012">
    <property type="protein sequence ID" value="RCK33709.1"/>
    <property type="molecule type" value="Genomic_DNA"/>
</dbReference>
<proteinExistence type="predicted"/>
<organism evidence="2 3">
    <name type="scientific">Thalassospira profundimaris</name>
    <dbReference type="NCBI Taxonomy" id="502049"/>
    <lineage>
        <taxon>Bacteria</taxon>
        <taxon>Pseudomonadati</taxon>
        <taxon>Pseudomonadota</taxon>
        <taxon>Alphaproteobacteria</taxon>
        <taxon>Rhodospirillales</taxon>
        <taxon>Thalassospiraceae</taxon>
        <taxon>Thalassospira</taxon>
    </lineage>
</organism>
<evidence type="ECO:0000313" key="3">
    <source>
        <dbReference type="Proteomes" id="UP000253226"/>
    </source>
</evidence>
<name>A0A367W1P5_9PROT</name>
<dbReference type="Proteomes" id="UP000253226">
    <property type="component" value="Unassembled WGS sequence"/>
</dbReference>
<feature type="region of interest" description="Disordered" evidence="1">
    <location>
        <begin position="39"/>
        <end position="59"/>
    </location>
</feature>